<proteinExistence type="inferred from homology"/>
<keyword evidence="8" id="KW-0732">Signal</keyword>
<protein>
    <recommendedName>
        <fullName evidence="9">Peptidase S8/S53 domain-containing protein</fullName>
    </recommendedName>
</protein>
<dbReference type="Proteomes" id="UP000015100">
    <property type="component" value="Unassembled WGS sequence"/>
</dbReference>
<feature type="chain" id="PRO_5004561607" description="Peptidase S8/S53 domain-containing protein" evidence="8">
    <location>
        <begin position="22"/>
        <end position="509"/>
    </location>
</feature>
<dbReference type="Pfam" id="PF00082">
    <property type="entry name" value="Peptidase_S8"/>
    <property type="match status" value="1"/>
</dbReference>
<dbReference type="InterPro" id="IPR034193">
    <property type="entry name" value="PCSK9_ProteinaseK-like"/>
</dbReference>
<comment type="similarity">
    <text evidence="1 5 6">Belongs to the peptidase S8 family.</text>
</comment>
<dbReference type="AlphaFoldDB" id="S8C2C2"/>
<organism evidence="10 11">
    <name type="scientific">Dactylellina haptotyla (strain CBS 200.50)</name>
    <name type="common">Nematode-trapping fungus</name>
    <name type="synonym">Monacrosporium haptotylum</name>
    <dbReference type="NCBI Taxonomy" id="1284197"/>
    <lineage>
        <taxon>Eukaryota</taxon>
        <taxon>Fungi</taxon>
        <taxon>Dikarya</taxon>
        <taxon>Ascomycota</taxon>
        <taxon>Pezizomycotina</taxon>
        <taxon>Orbiliomycetes</taxon>
        <taxon>Orbiliales</taxon>
        <taxon>Orbiliaceae</taxon>
        <taxon>Dactylellina</taxon>
    </lineage>
</organism>
<feature type="active site" description="Charge relay system" evidence="5">
    <location>
        <position position="281"/>
    </location>
</feature>
<dbReference type="InterPro" id="IPR050131">
    <property type="entry name" value="Peptidase_S8_subtilisin-like"/>
</dbReference>
<dbReference type="PANTHER" id="PTHR43806:SF66">
    <property type="entry name" value="SERIN ENDOPEPTIDASE"/>
    <property type="match status" value="1"/>
</dbReference>
<dbReference type="InterPro" id="IPR023828">
    <property type="entry name" value="Peptidase_S8_Ser-AS"/>
</dbReference>
<evidence type="ECO:0000256" key="5">
    <source>
        <dbReference type="PROSITE-ProRule" id="PRU01240"/>
    </source>
</evidence>
<gene>
    <name evidence="10" type="ORF">H072_4265</name>
</gene>
<dbReference type="PROSITE" id="PS00136">
    <property type="entry name" value="SUBTILASE_ASP"/>
    <property type="match status" value="1"/>
</dbReference>
<dbReference type="GO" id="GO:0004252">
    <property type="term" value="F:serine-type endopeptidase activity"/>
    <property type="evidence" value="ECO:0007669"/>
    <property type="project" value="UniProtKB-UniRule"/>
</dbReference>
<evidence type="ECO:0000256" key="7">
    <source>
        <dbReference type="SAM" id="MobiDB-lite"/>
    </source>
</evidence>
<dbReference type="Gene3D" id="3.40.50.200">
    <property type="entry name" value="Peptidase S8/S53 domain"/>
    <property type="match status" value="1"/>
</dbReference>
<evidence type="ECO:0000313" key="10">
    <source>
        <dbReference type="EMBL" id="EPS41782.1"/>
    </source>
</evidence>
<feature type="compositionally biased region" description="Basic and acidic residues" evidence="7">
    <location>
        <begin position="488"/>
        <end position="497"/>
    </location>
</feature>
<dbReference type="InterPro" id="IPR000209">
    <property type="entry name" value="Peptidase_S8/S53_dom"/>
</dbReference>
<dbReference type="InterPro" id="IPR023827">
    <property type="entry name" value="Peptidase_S8_Asp-AS"/>
</dbReference>
<evidence type="ECO:0000256" key="6">
    <source>
        <dbReference type="RuleBase" id="RU003355"/>
    </source>
</evidence>
<dbReference type="EMBL" id="AQGS01000153">
    <property type="protein sequence ID" value="EPS41782.1"/>
    <property type="molecule type" value="Genomic_DNA"/>
</dbReference>
<keyword evidence="11" id="KW-1185">Reference proteome</keyword>
<keyword evidence="3 5" id="KW-0378">Hydrolase</keyword>
<feature type="region of interest" description="Disordered" evidence="7">
    <location>
        <begin position="126"/>
        <end position="147"/>
    </location>
</feature>
<keyword evidence="4 5" id="KW-0720">Serine protease</keyword>
<evidence type="ECO:0000256" key="8">
    <source>
        <dbReference type="SAM" id="SignalP"/>
    </source>
</evidence>
<evidence type="ECO:0000259" key="9">
    <source>
        <dbReference type="Pfam" id="PF00082"/>
    </source>
</evidence>
<accession>S8C2C2</accession>
<dbReference type="OMA" id="KMPRTHS"/>
<evidence type="ECO:0000256" key="4">
    <source>
        <dbReference type="ARBA" id="ARBA00022825"/>
    </source>
</evidence>
<dbReference type="OrthoDB" id="206201at2759"/>
<dbReference type="PROSITE" id="PS00138">
    <property type="entry name" value="SUBTILASE_SER"/>
    <property type="match status" value="1"/>
</dbReference>
<evidence type="ECO:0000256" key="1">
    <source>
        <dbReference type="ARBA" id="ARBA00011073"/>
    </source>
</evidence>
<dbReference type="InterPro" id="IPR022398">
    <property type="entry name" value="Peptidase_S8_His-AS"/>
</dbReference>
<dbReference type="STRING" id="1284197.S8C2C2"/>
<dbReference type="HOGENOM" id="CLU_011263_1_4_1"/>
<dbReference type="InterPro" id="IPR015500">
    <property type="entry name" value="Peptidase_S8_subtilisin-rel"/>
</dbReference>
<reference evidence="10 11" key="1">
    <citation type="journal article" date="2013" name="PLoS Genet.">
        <title>Genomic mechanisms accounting for the adaptation to parasitism in nematode-trapping fungi.</title>
        <authorList>
            <person name="Meerupati T."/>
            <person name="Andersson K.M."/>
            <person name="Friman E."/>
            <person name="Kumar D."/>
            <person name="Tunlid A."/>
            <person name="Ahren D."/>
        </authorList>
    </citation>
    <scope>NUCLEOTIDE SEQUENCE [LARGE SCALE GENOMIC DNA]</scope>
    <source>
        <strain evidence="10 11">CBS 200.50</strain>
    </source>
</reference>
<evidence type="ECO:0000256" key="2">
    <source>
        <dbReference type="ARBA" id="ARBA00022670"/>
    </source>
</evidence>
<feature type="compositionally biased region" description="Polar residues" evidence="7">
    <location>
        <begin position="133"/>
        <end position="143"/>
    </location>
</feature>
<dbReference type="PANTHER" id="PTHR43806">
    <property type="entry name" value="PEPTIDASE S8"/>
    <property type="match status" value="1"/>
</dbReference>
<dbReference type="PRINTS" id="PR00723">
    <property type="entry name" value="SUBTILISIN"/>
</dbReference>
<dbReference type="GO" id="GO:0006508">
    <property type="term" value="P:proteolysis"/>
    <property type="evidence" value="ECO:0007669"/>
    <property type="project" value="UniProtKB-KW"/>
</dbReference>
<feature type="active site" description="Charge relay system" evidence="5">
    <location>
        <position position="444"/>
    </location>
</feature>
<keyword evidence="2 5" id="KW-0645">Protease</keyword>
<dbReference type="eggNOG" id="KOG1153">
    <property type="taxonomic scope" value="Eukaryota"/>
</dbReference>
<feature type="region of interest" description="Disordered" evidence="7">
    <location>
        <begin position="488"/>
        <end position="509"/>
    </location>
</feature>
<dbReference type="CDD" id="cd04077">
    <property type="entry name" value="Peptidases_S8_PCSK9_ProteinaseK_like"/>
    <property type="match status" value="1"/>
</dbReference>
<comment type="caution">
    <text evidence="10">The sequence shown here is derived from an EMBL/GenBank/DDBJ whole genome shotgun (WGS) entry which is preliminary data.</text>
</comment>
<feature type="signal peptide" evidence="8">
    <location>
        <begin position="1"/>
        <end position="21"/>
    </location>
</feature>
<reference evidence="11" key="2">
    <citation type="submission" date="2013-04" db="EMBL/GenBank/DDBJ databases">
        <title>Genomic mechanisms accounting for the adaptation to parasitism in nematode-trapping fungi.</title>
        <authorList>
            <person name="Ahren D.G."/>
        </authorList>
    </citation>
    <scope>NUCLEOTIDE SEQUENCE [LARGE SCALE GENOMIC DNA]</scope>
    <source>
        <strain evidence="11">CBS 200.50</strain>
    </source>
</reference>
<dbReference type="SUPFAM" id="SSF52743">
    <property type="entry name" value="Subtilisin-like"/>
    <property type="match status" value="1"/>
</dbReference>
<evidence type="ECO:0000313" key="11">
    <source>
        <dbReference type="Proteomes" id="UP000015100"/>
    </source>
</evidence>
<evidence type="ECO:0000256" key="3">
    <source>
        <dbReference type="ARBA" id="ARBA00022801"/>
    </source>
</evidence>
<feature type="domain" description="Peptidase S8/S53" evidence="9">
    <location>
        <begin position="242"/>
        <end position="483"/>
    </location>
</feature>
<feature type="active site" description="Charge relay system" evidence="5">
    <location>
        <position position="250"/>
    </location>
</feature>
<dbReference type="PROSITE" id="PS51892">
    <property type="entry name" value="SUBTILASE"/>
    <property type="match status" value="1"/>
</dbReference>
<dbReference type="InterPro" id="IPR036852">
    <property type="entry name" value="Peptidase_S8/S53_dom_sf"/>
</dbReference>
<dbReference type="PROSITE" id="PS00137">
    <property type="entry name" value="SUBTILASE_HIS"/>
    <property type="match status" value="1"/>
</dbReference>
<name>S8C2C2_DACHA</name>
<sequence>MKMVSLTYVALIIGAVQPIVAIPFSSTNTENEYIVVFKSGETRPWAEILSELGYNETKRHTKVSAHEGGHTFGSTYVTSHGSKSNIRTFGSTFRALTMKMPRTHSADIRALPGVAFVERNNIRSKQVPHKSKFQSSRHGITEQTPREVSDWKNRHYKLVGRQDSIDSMDEFISTNETTISIPTSPSSTNGTISISLNNTQLMEQATAPWNLQRISSADPIPADGRLITELTYKYRFDKLSGAGADVYVVDSGLDIHHPEFQGRAQMLFSAFDDDGRDVDGHGTHVAGTVGSLTYGVAKNANLYGCKVLSDEGDGSDDGIAAGIDAALTSHLLRMKQPDFAGSVMNLSLGSPKKSRVLFDVIQRAAQAGMHITIAPGNDNKDACTDFPAGYTKDIPSLLSVGASDIDDFRASFSDYGSCVDIHAPGVGIVSTVPDGKKVPKEGTSMASPAVAGVIAAELIRNPQFKLDPVGMKKHIIDLAKKGAVKAKKGDTVPEGGRDLLNTGFPGNPT</sequence>